<evidence type="ECO:0000256" key="4">
    <source>
        <dbReference type="ARBA" id="ARBA00022691"/>
    </source>
</evidence>
<evidence type="ECO:0000256" key="1">
    <source>
        <dbReference type="ARBA" id="ARBA00022552"/>
    </source>
</evidence>
<feature type="binding site" evidence="6">
    <location>
        <begin position="127"/>
        <end position="132"/>
    </location>
    <ligand>
        <name>S-adenosyl-L-methionine</name>
        <dbReference type="ChEBI" id="CHEBI:59789"/>
    </ligand>
</feature>
<keyword evidence="8" id="KW-1185">Reference proteome</keyword>
<comment type="function">
    <text evidence="6">Specifically methylates the pseudouridine at position 1915 (m3Psi1915) in 23S rRNA.</text>
</comment>
<dbReference type="PIRSF" id="PIRSF004505">
    <property type="entry name" value="MT_bac"/>
    <property type="match status" value="1"/>
</dbReference>
<keyword evidence="6" id="KW-0963">Cytoplasm</keyword>
<keyword evidence="1 6" id="KW-0698">rRNA processing</keyword>
<comment type="subcellular location">
    <subcellularLocation>
        <location evidence="6">Cytoplasm</location>
    </subcellularLocation>
</comment>
<feature type="binding site" evidence="6">
    <location>
        <position position="76"/>
    </location>
    <ligand>
        <name>S-adenosyl-L-methionine</name>
        <dbReference type="ChEBI" id="CHEBI:59789"/>
    </ligand>
</feature>
<proteinExistence type="inferred from homology"/>
<dbReference type="NCBIfam" id="TIGR00246">
    <property type="entry name" value="tRNA_RlmH_YbeA"/>
    <property type="match status" value="1"/>
</dbReference>
<dbReference type="EMBL" id="CP059066">
    <property type="protein sequence ID" value="QSQ08715.1"/>
    <property type="molecule type" value="Genomic_DNA"/>
</dbReference>
<keyword evidence="3 6" id="KW-0808">Transferase</keyword>
<gene>
    <name evidence="6 7" type="primary">rlmH</name>
    <name evidence="7" type="ORF">H0A61_01058</name>
</gene>
<keyword evidence="4 6" id="KW-0949">S-adenosyl-L-methionine</keyword>
<dbReference type="SUPFAM" id="SSF75217">
    <property type="entry name" value="alpha/beta knot"/>
    <property type="match status" value="1"/>
</dbReference>
<name>A0A8A0RK38_9FIRM</name>
<dbReference type="AlphaFoldDB" id="A0A8A0RK38"/>
<dbReference type="Gene3D" id="3.40.1280.10">
    <property type="match status" value="1"/>
</dbReference>
<dbReference type="GO" id="GO:0070038">
    <property type="term" value="F:rRNA (pseudouridine-N3-)-methyltransferase activity"/>
    <property type="evidence" value="ECO:0007669"/>
    <property type="project" value="UniProtKB-UniRule"/>
</dbReference>
<dbReference type="PANTHER" id="PTHR33603">
    <property type="entry name" value="METHYLTRANSFERASE"/>
    <property type="match status" value="1"/>
</dbReference>
<dbReference type="KEGG" id="kme:H0A61_01058"/>
<dbReference type="Proteomes" id="UP000662904">
    <property type="component" value="Chromosome"/>
</dbReference>
<accession>A0A8A0RK38</accession>
<dbReference type="InterPro" id="IPR003742">
    <property type="entry name" value="RlmH-like"/>
</dbReference>
<feature type="binding site" evidence="6">
    <location>
        <position position="108"/>
    </location>
    <ligand>
        <name>S-adenosyl-L-methionine</name>
        <dbReference type="ChEBI" id="CHEBI:59789"/>
    </ligand>
</feature>
<organism evidence="7 8">
    <name type="scientific">Koleobacter methoxysyntrophicus</name>
    <dbReference type="NCBI Taxonomy" id="2751313"/>
    <lineage>
        <taxon>Bacteria</taxon>
        <taxon>Bacillati</taxon>
        <taxon>Bacillota</taxon>
        <taxon>Clostridia</taxon>
        <taxon>Koleobacterales</taxon>
        <taxon>Koleobacteraceae</taxon>
        <taxon>Koleobacter</taxon>
    </lineage>
</organism>
<evidence type="ECO:0000256" key="2">
    <source>
        <dbReference type="ARBA" id="ARBA00022603"/>
    </source>
</evidence>
<dbReference type="RefSeq" id="WP_206708919.1">
    <property type="nucleotide sequence ID" value="NZ_CP059066.1"/>
</dbReference>
<dbReference type="EC" id="2.1.1.177" evidence="6"/>
<evidence type="ECO:0000256" key="6">
    <source>
        <dbReference type="HAMAP-Rule" id="MF_00658"/>
    </source>
</evidence>
<dbReference type="GO" id="GO:0005737">
    <property type="term" value="C:cytoplasm"/>
    <property type="evidence" value="ECO:0007669"/>
    <property type="project" value="UniProtKB-SubCell"/>
</dbReference>
<evidence type="ECO:0000256" key="3">
    <source>
        <dbReference type="ARBA" id="ARBA00022679"/>
    </source>
</evidence>
<dbReference type="InterPro" id="IPR029026">
    <property type="entry name" value="tRNA_m1G_MTases_N"/>
</dbReference>
<dbReference type="NCBIfam" id="NF000985">
    <property type="entry name" value="PRK00103.1-3"/>
    <property type="match status" value="1"/>
</dbReference>
<protein>
    <recommendedName>
        <fullName evidence="6">Ribosomal RNA large subunit methyltransferase H</fullName>
        <ecNumber evidence="6">2.1.1.177</ecNumber>
    </recommendedName>
    <alternativeName>
        <fullName evidence="6">23S rRNA (pseudouridine1915-N3)-methyltransferase</fullName>
    </alternativeName>
    <alternativeName>
        <fullName evidence="6">23S rRNA m3Psi1915 methyltransferase</fullName>
    </alternativeName>
    <alternativeName>
        <fullName evidence="6">rRNA (pseudouridine-N3-)-methyltransferase RlmH</fullName>
    </alternativeName>
</protein>
<comment type="catalytic activity">
    <reaction evidence="6">
        <text>pseudouridine(1915) in 23S rRNA + S-adenosyl-L-methionine = N(3)-methylpseudouridine(1915) in 23S rRNA + S-adenosyl-L-homocysteine + H(+)</text>
        <dbReference type="Rhea" id="RHEA:42752"/>
        <dbReference type="Rhea" id="RHEA-COMP:10221"/>
        <dbReference type="Rhea" id="RHEA-COMP:10222"/>
        <dbReference type="ChEBI" id="CHEBI:15378"/>
        <dbReference type="ChEBI" id="CHEBI:57856"/>
        <dbReference type="ChEBI" id="CHEBI:59789"/>
        <dbReference type="ChEBI" id="CHEBI:65314"/>
        <dbReference type="ChEBI" id="CHEBI:74486"/>
        <dbReference type="EC" id="2.1.1.177"/>
    </reaction>
</comment>
<dbReference type="CDD" id="cd18081">
    <property type="entry name" value="RlmH-like"/>
    <property type="match status" value="1"/>
</dbReference>
<evidence type="ECO:0000313" key="8">
    <source>
        <dbReference type="Proteomes" id="UP000662904"/>
    </source>
</evidence>
<evidence type="ECO:0000256" key="5">
    <source>
        <dbReference type="ARBA" id="ARBA00038303"/>
    </source>
</evidence>
<evidence type="ECO:0000313" key="7">
    <source>
        <dbReference type="EMBL" id="QSQ08715.1"/>
    </source>
</evidence>
<comment type="subunit">
    <text evidence="6">Homodimer.</text>
</comment>
<keyword evidence="2 6" id="KW-0489">Methyltransferase</keyword>
<comment type="similarity">
    <text evidence="5 6">Belongs to the RNA methyltransferase RlmH family.</text>
</comment>
<dbReference type="PANTHER" id="PTHR33603:SF1">
    <property type="entry name" value="RIBOSOMAL RNA LARGE SUBUNIT METHYLTRANSFERASE H"/>
    <property type="match status" value="1"/>
</dbReference>
<dbReference type="HAMAP" id="MF_00658">
    <property type="entry name" value="23SrRNA_methyltr_H"/>
    <property type="match status" value="1"/>
</dbReference>
<dbReference type="InterPro" id="IPR029028">
    <property type="entry name" value="Alpha/beta_knot_MTases"/>
</dbReference>
<sequence length="159" mass="18174">MKITIIAVGKIKKRYLKDGIKDYILRIKPYSSVNIIEVNDEQAPEGIGQKLLQEIKDREGERILKRLDTRSHIISLDVKGASMSSKEFADYIDKLTISGKSHITFIIGGSVGLSRDILKTSNLVLSFSKMTFPHQLMRIILLEQIYRAFKIIRGEPYHK</sequence>
<reference evidence="7" key="1">
    <citation type="submission" date="2020-07" db="EMBL/GenBank/DDBJ databases">
        <title>Koleobacter methoxysyntrophicus gen. nov., sp. nov., a novel anaerobic bacterium isolated from deep subsurface oil field and proposal of Koleobacterales ord. nov. in the phylum Firmicutes.</title>
        <authorList>
            <person name="Sakamoto S."/>
            <person name="Tamaki H."/>
        </authorList>
    </citation>
    <scope>NUCLEOTIDE SEQUENCE</scope>
    <source>
        <strain evidence="7">NRmbB1</strain>
    </source>
</reference>
<dbReference type="Pfam" id="PF02590">
    <property type="entry name" value="SPOUT_MTase"/>
    <property type="match status" value="1"/>
</dbReference>